<dbReference type="Proteomes" id="UP000322245">
    <property type="component" value="Unassembled WGS sequence"/>
</dbReference>
<feature type="compositionally biased region" description="Polar residues" evidence="1">
    <location>
        <begin position="41"/>
        <end position="52"/>
    </location>
</feature>
<feature type="compositionally biased region" description="Basic and acidic residues" evidence="1">
    <location>
        <begin position="367"/>
        <end position="377"/>
    </location>
</feature>
<evidence type="ECO:0000313" key="2">
    <source>
        <dbReference type="EMBL" id="TYJ51310.1"/>
    </source>
</evidence>
<proteinExistence type="predicted"/>
<feature type="compositionally biased region" description="Low complexity" evidence="1">
    <location>
        <begin position="62"/>
        <end position="81"/>
    </location>
</feature>
<accession>A0A5D3AMT4</accession>
<dbReference type="AlphaFoldDB" id="A0A5D3AMT4"/>
<feature type="compositionally biased region" description="Gly residues" evidence="1">
    <location>
        <begin position="492"/>
        <end position="505"/>
    </location>
</feature>
<evidence type="ECO:0000256" key="1">
    <source>
        <dbReference type="SAM" id="MobiDB-lite"/>
    </source>
</evidence>
<feature type="compositionally biased region" description="Basic and acidic residues" evidence="1">
    <location>
        <begin position="143"/>
        <end position="155"/>
    </location>
</feature>
<feature type="compositionally biased region" description="Basic and acidic residues" evidence="1">
    <location>
        <begin position="300"/>
        <end position="312"/>
    </location>
</feature>
<feature type="compositionally biased region" description="Gly residues" evidence="1">
    <location>
        <begin position="569"/>
        <end position="581"/>
    </location>
</feature>
<feature type="compositionally biased region" description="Gly residues" evidence="1">
    <location>
        <begin position="387"/>
        <end position="397"/>
    </location>
</feature>
<feature type="compositionally biased region" description="Low complexity" evidence="1">
    <location>
        <begin position="442"/>
        <end position="463"/>
    </location>
</feature>
<feature type="region of interest" description="Disordered" evidence="1">
    <location>
        <begin position="250"/>
        <end position="325"/>
    </location>
</feature>
<gene>
    <name evidence="2" type="ORF">B9479_008123</name>
</gene>
<name>A0A5D3AMT4_9TREE</name>
<comment type="caution">
    <text evidence="2">The sequence shown here is derived from an EMBL/GenBank/DDBJ whole genome shotgun (WGS) entry which is preliminary data.</text>
</comment>
<dbReference type="EMBL" id="NIDF01000278">
    <property type="protein sequence ID" value="TYJ51310.1"/>
    <property type="molecule type" value="Genomic_DNA"/>
</dbReference>
<feature type="compositionally biased region" description="Polar residues" evidence="1">
    <location>
        <begin position="82"/>
        <end position="116"/>
    </location>
</feature>
<feature type="region of interest" description="Disordered" evidence="1">
    <location>
        <begin position="1"/>
        <end position="227"/>
    </location>
</feature>
<reference evidence="2 3" key="1">
    <citation type="submission" date="2017-05" db="EMBL/GenBank/DDBJ databases">
        <title>The Genome Sequence of Tsuchiyaea wingfieldii DSM 27421.</title>
        <authorList>
            <person name="Cuomo C."/>
            <person name="Passer A."/>
            <person name="Billmyre B."/>
            <person name="Heitman J."/>
        </authorList>
    </citation>
    <scope>NUCLEOTIDE SEQUENCE [LARGE SCALE GENOMIC DNA]</scope>
    <source>
        <strain evidence="2 3">DSM 27421</strain>
    </source>
</reference>
<feature type="compositionally biased region" description="Polar residues" evidence="1">
    <location>
        <begin position="464"/>
        <end position="475"/>
    </location>
</feature>
<protein>
    <recommendedName>
        <fullName evidence="4">GATA-type domain-containing protein</fullName>
    </recommendedName>
</protein>
<evidence type="ECO:0008006" key="4">
    <source>
        <dbReference type="Google" id="ProtNLM"/>
    </source>
</evidence>
<organism evidence="2 3">
    <name type="scientific">Cryptococcus floricola</name>
    <dbReference type="NCBI Taxonomy" id="2591691"/>
    <lineage>
        <taxon>Eukaryota</taxon>
        <taxon>Fungi</taxon>
        <taxon>Dikarya</taxon>
        <taxon>Basidiomycota</taxon>
        <taxon>Agaricomycotina</taxon>
        <taxon>Tremellomycetes</taxon>
        <taxon>Tremellales</taxon>
        <taxon>Cryptococcaceae</taxon>
        <taxon>Cryptococcus</taxon>
    </lineage>
</organism>
<feature type="compositionally biased region" description="Polar residues" evidence="1">
    <location>
        <begin position="425"/>
        <end position="434"/>
    </location>
</feature>
<sequence>MSVARIPPSPSFSLYHLASSASPPTPLPPLTPQAPDIPISSHYSLMSDQDIATNGPGDRNAAYSYRQTSSLSSERSTASPSQIASQGQQQFWKTQLSHPLSTKPYSPTLPQIQSPSGAPPIHSQPHHPHAMMLPPLRLTTQDPRPDPRLDHRLDPRLSATAHLEPGTPRPHASPISQGPGMGHYPYPMPYPPHQYYPPHQVHGHPGMPPNSASSAGTPEIFTPVSAHGDYSFYPQQQQQMQATIQPSVFSPWQQQHAQGGGQDRRGPPGTLSFNIASSSEDRVRESPGSSANGTAGGGDGRWENKSPMRENGRGSSDSSEDEVPRQITYTTDAEIKQSATSKSSKLAQLCNKCGIFERTHHRPRPPQNDDQKLRKAPDMPNPSFGGTNAGGYGGGRIGRAAPPPALQTMSMSSGSGSPRSPFSGATSTPMSASFTYPPMYTPAPQSSSSDYPPSSSYLRRPASTQPQLPNLSIPSPSFAAPILSNDPTSAGAGSGGGGGGGGGESGANRYYGHTHSASSPYAHAYASRRGYAPPSRASISSTSLSGGGGGAGSVLGSPIGSYASPVSGPGQGQGQGQGGDGWHARRLSDGTDGGMGH</sequence>
<feature type="compositionally biased region" description="Pro residues" evidence="1">
    <location>
        <begin position="23"/>
        <end position="32"/>
    </location>
</feature>
<feature type="region of interest" description="Disordered" evidence="1">
    <location>
        <begin position="357"/>
        <end position="514"/>
    </location>
</feature>
<feature type="region of interest" description="Disordered" evidence="1">
    <location>
        <begin position="527"/>
        <end position="597"/>
    </location>
</feature>
<feature type="compositionally biased region" description="Low complexity" evidence="1">
    <location>
        <begin position="534"/>
        <end position="544"/>
    </location>
</feature>
<evidence type="ECO:0000313" key="3">
    <source>
        <dbReference type="Proteomes" id="UP000322245"/>
    </source>
</evidence>
<keyword evidence="3" id="KW-1185">Reference proteome</keyword>
<feature type="compositionally biased region" description="Low complexity" evidence="1">
    <location>
        <begin position="196"/>
        <end position="205"/>
    </location>
</feature>
<feature type="compositionally biased region" description="Low complexity" evidence="1">
    <location>
        <begin position="409"/>
        <end position="424"/>
    </location>
</feature>
<feature type="compositionally biased region" description="Pro residues" evidence="1">
    <location>
        <begin position="186"/>
        <end position="195"/>
    </location>
</feature>